<keyword evidence="12" id="KW-1185">Reference proteome</keyword>
<comment type="catalytic activity">
    <reaction evidence="8">
        <text>fluoride(in) = fluoride(out)</text>
        <dbReference type="Rhea" id="RHEA:76159"/>
        <dbReference type="ChEBI" id="CHEBI:17051"/>
    </reaction>
    <physiologicalReaction direction="left-to-right" evidence="8">
        <dbReference type="Rhea" id="RHEA:76160"/>
    </physiologicalReaction>
</comment>
<feature type="transmembrane region" description="Helical" evidence="10">
    <location>
        <begin position="84"/>
        <end position="102"/>
    </location>
</feature>
<evidence type="ECO:0000256" key="6">
    <source>
        <dbReference type="ARBA" id="ARBA00023303"/>
    </source>
</evidence>
<evidence type="ECO:0000256" key="7">
    <source>
        <dbReference type="ARBA" id="ARBA00035120"/>
    </source>
</evidence>
<keyword evidence="6 10" id="KW-0407">Ion channel</keyword>
<proteinExistence type="inferred from homology"/>
<protein>
    <recommendedName>
        <fullName evidence="10">Fluoride-specific ion channel FluC</fullName>
    </recommendedName>
</protein>
<dbReference type="EMBL" id="CP091196">
    <property type="protein sequence ID" value="UQS21434.1"/>
    <property type="molecule type" value="Genomic_DNA"/>
</dbReference>
<keyword evidence="3 10" id="KW-0812">Transmembrane</keyword>
<keyword evidence="10" id="KW-0406">Ion transport</keyword>
<evidence type="ECO:0000256" key="4">
    <source>
        <dbReference type="ARBA" id="ARBA00022989"/>
    </source>
</evidence>
<name>A0ABY4NLX4_9PSEU</name>
<dbReference type="Proteomes" id="UP000830158">
    <property type="component" value="Chromosome"/>
</dbReference>
<keyword evidence="10" id="KW-0915">Sodium</keyword>
<evidence type="ECO:0000256" key="9">
    <source>
        <dbReference type="ARBA" id="ARBA00049940"/>
    </source>
</evidence>
<feature type="binding site" evidence="10">
    <location>
        <position position="95"/>
    </location>
    <ligand>
        <name>Na(+)</name>
        <dbReference type="ChEBI" id="CHEBI:29101"/>
        <note>structural</note>
    </ligand>
</feature>
<gene>
    <name evidence="10 11" type="primary">crcB</name>
    <name evidence="10" type="synonym">fluC</name>
    <name evidence="11" type="ORF">L1857_00620</name>
</gene>
<comment type="function">
    <text evidence="9 10">Fluoride-specific ion channel. Important for reducing fluoride concentration in the cell, thus reducing its toxicity.</text>
</comment>
<dbReference type="Pfam" id="PF02537">
    <property type="entry name" value="CRCB"/>
    <property type="match status" value="1"/>
</dbReference>
<keyword evidence="5 10" id="KW-0472">Membrane</keyword>
<evidence type="ECO:0000313" key="12">
    <source>
        <dbReference type="Proteomes" id="UP000830158"/>
    </source>
</evidence>
<evidence type="ECO:0000256" key="8">
    <source>
        <dbReference type="ARBA" id="ARBA00035585"/>
    </source>
</evidence>
<evidence type="ECO:0000313" key="11">
    <source>
        <dbReference type="EMBL" id="UQS21434.1"/>
    </source>
</evidence>
<feature type="transmembrane region" description="Helical" evidence="10">
    <location>
        <begin position="19"/>
        <end position="37"/>
    </location>
</feature>
<comment type="similarity">
    <text evidence="7 10">Belongs to the fluoride channel Fluc/FEX (TC 1.A.43) family.</text>
</comment>
<sequence>MVAVSGDPGTATTTRRSQAPVVAAVAVGGGIGALARYELTAAWPAAPGHFPWATFVINVTGCFLIGVLMVLVTEVRPAHRLVRPFLGVGVLGGFTTFSTYAVEIHGLLAPGSAGVAFAYLGGTLLAAMLAVLAGVALTRRLARR</sequence>
<reference evidence="11" key="1">
    <citation type="submission" date="2022-01" db="EMBL/GenBank/DDBJ databases">
        <title>PSI-footprinting approach for the identification of protein synthesis inhibitor producers.</title>
        <authorList>
            <person name="Handel F."/>
            <person name="Kulik A."/>
            <person name="Wex K.W."/>
            <person name="Berscheid A."/>
            <person name="Saur J.S."/>
            <person name="Winkler A."/>
            <person name="Wibberg D."/>
            <person name="Kalinowski J."/>
            <person name="Broetz-Oesterhelt H."/>
            <person name="Mast Y."/>
        </authorList>
    </citation>
    <scope>NUCLEOTIDE SEQUENCE</scope>
    <source>
        <strain evidence="11">KNN 49.3e</strain>
    </source>
</reference>
<accession>A0ABY4NLX4</accession>
<feature type="binding site" evidence="10">
    <location>
        <position position="92"/>
    </location>
    <ligand>
        <name>Na(+)</name>
        <dbReference type="ChEBI" id="CHEBI:29101"/>
        <note>structural</note>
    </ligand>
</feature>
<evidence type="ECO:0000256" key="1">
    <source>
        <dbReference type="ARBA" id="ARBA00004651"/>
    </source>
</evidence>
<dbReference type="InterPro" id="IPR003691">
    <property type="entry name" value="FluC"/>
</dbReference>
<evidence type="ECO:0000256" key="3">
    <source>
        <dbReference type="ARBA" id="ARBA00022692"/>
    </source>
</evidence>
<keyword evidence="10" id="KW-0813">Transport</keyword>
<evidence type="ECO:0000256" key="5">
    <source>
        <dbReference type="ARBA" id="ARBA00023136"/>
    </source>
</evidence>
<dbReference type="PANTHER" id="PTHR28259">
    <property type="entry name" value="FLUORIDE EXPORT PROTEIN 1-RELATED"/>
    <property type="match status" value="1"/>
</dbReference>
<dbReference type="PANTHER" id="PTHR28259:SF1">
    <property type="entry name" value="FLUORIDE EXPORT PROTEIN 1-RELATED"/>
    <property type="match status" value="1"/>
</dbReference>
<keyword evidence="2 10" id="KW-1003">Cell membrane</keyword>
<evidence type="ECO:0000256" key="10">
    <source>
        <dbReference type="HAMAP-Rule" id="MF_00454"/>
    </source>
</evidence>
<comment type="activity regulation">
    <text evidence="10">Na(+) is not transported, but it plays an essential structural role and its presence is essential for fluoride channel function.</text>
</comment>
<feature type="transmembrane region" description="Helical" evidence="10">
    <location>
        <begin position="114"/>
        <end position="137"/>
    </location>
</feature>
<dbReference type="NCBIfam" id="TIGR00494">
    <property type="entry name" value="crcB"/>
    <property type="match status" value="1"/>
</dbReference>
<keyword evidence="10" id="KW-0479">Metal-binding</keyword>
<dbReference type="HAMAP" id="MF_00454">
    <property type="entry name" value="FluC"/>
    <property type="match status" value="1"/>
</dbReference>
<keyword evidence="4 10" id="KW-1133">Transmembrane helix</keyword>
<feature type="transmembrane region" description="Helical" evidence="10">
    <location>
        <begin position="49"/>
        <end position="72"/>
    </location>
</feature>
<organism evidence="11 12">
    <name type="scientific">Amycolatopsis thermalba</name>
    <dbReference type="NCBI Taxonomy" id="944492"/>
    <lineage>
        <taxon>Bacteria</taxon>
        <taxon>Bacillati</taxon>
        <taxon>Actinomycetota</taxon>
        <taxon>Actinomycetes</taxon>
        <taxon>Pseudonocardiales</taxon>
        <taxon>Pseudonocardiaceae</taxon>
        <taxon>Amycolatopsis</taxon>
    </lineage>
</organism>
<comment type="subcellular location">
    <subcellularLocation>
        <location evidence="1 10">Cell membrane</location>
        <topology evidence="1 10">Multi-pass membrane protein</topology>
    </subcellularLocation>
</comment>
<evidence type="ECO:0000256" key="2">
    <source>
        <dbReference type="ARBA" id="ARBA00022475"/>
    </source>
</evidence>